<dbReference type="PANTHER" id="PTHR46300">
    <property type="entry name" value="P450, PUTATIVE (EUROFUNG)-RELATED-RELATED"/>
    <property type="match status" value="1"/>
</dbReference>
<dbReference type="GO" id="GO:0016705">
    <property type="term" value="F:oxidoreductase activity, acting on paired donors, with incorporation or reduction of molecular oxygen"/>
    <property type="evidence" value="ECO:0007669"/>
    <property type="project" value="InterPro"/>
</dbReference>
<keyword evidence="11" id="KW-1185">Reference proteome</keyword>
<dbReference type="GO" id="GO:0004497">
    <property type="term" value="F:monooxygenase activity"/>
    <property type="evidence" value="ECO:0007669"/>
    <property type="project" value="UniProtKB-KW"/>
</dbReference>
<dbReference type="VEuPathDB" id="FungiDB:CC1G_04797"/>
<dbReference type="InterPro" id="IPR017972">
    <property type="entry name" value="Cyt_P450_CS"/>
</dbReference>
<protein>
    <submittedName>
        <fullName evidence="10">Cytochrome P450</fullName>
    </submittedName>
</protein>
<dbReference type="eggNOG" id="KOG0156">
    <property type="taxonomic scope" value="Eukaryota"/>
</dbReference>
<keyword evidence="4 8" id="KW-0479">Metal-binding</keyword>
<dbReference type="InParanoid" id="A8P2L5"/>
<dbReference type="InterPro" id="IPR001128">
    <property type="entry name" value="Cyt_P450"/>
</dbReference>
<dbReference type="GeneID" id="6014938"/>
<comment type="caution">
    <text evidence="10">The sequence shown here is derived from an EMBL/GenBank/DDBJ whole genome shotgun (WGS) entry which is preliminary data.</text>
</comment>
<dbReference type="Proteomes" id="UP000001861">
    <property type="component" value="Unassembled WGS sequence"/>
</dbReference>
<evidence type="ECO:0000313" key="10">
    <source>
        <dbReference type="EMBL" id="EAU83541.2"/>
    </source>
</evidence>
<dbReference type="InterPro" id="IPR036396">
    <property type="entry name" value="Cyt_P450_sf"/>
</dbReference>
<dbReference type="PANTHER" id="PTHR46300:SF7">
    <property type="entry name" value="P450, PUTATIVE (EUROFUNG)-RELATED"/>
    <property type="match status" value="1"/>
</dbReference>
<dbReference type="Pfam" id="PF00067">
    <property type="entry name" value="p450"/>
    <property type="match status" value="2"/>
</dbReference>
<comment type="cofactor">
    <cofactor evidence="1">
        <name>heme</name>
        <dbReference type="ChEBI" id="CHEBI:30413"/>
    </cofactor>
</comment>
<keyword evidence="5 8" id="KW-0560">Oxidoreductase</keyword>
<evidence type="ECO:0000256" key="8">
    <source>
        <dbReference type="RuleBase" id="RU000461"/>
    </source>
</evidence>
<evidence type="ECO:0000256" key="4">
    <source>
        <dbReference type="ARBA" id="ARBA00022723"/>
    </source>
</evidence>
<dbReference type="InterPro" id="IPR050364">
    <property type="entry name" value="Cytochrome_P450_fung"/>
</dbReference>
<keyword evidence="7 8" id="KW-0503">Monooxygenase</keyword>
<organism evidence="10 11">
    <name type="scientific">Coprinopsis cinerea (strain Okayama-7 / 130 / ATCC MYA-4618 / FGSC 9003)</name>
    <name type="common">Inky cap fungus</name>
    <name type="synonym">Hormographiella aspergillata</name>
    <dbReference type="NCBI Taxonomy" id="240176"/>
    <lineage>
        <taxon>Eukaryota</taxon>
        <taxon>Fungi</taxon>
        <taxon>Dikarya</taxon>
        <taxon>Basidiomycota</taxon>
        <taxon>Agaricomycotina</taxon>
        <taxon>Agaricomycetes</taxon>
        <taxon>Agaricomycetidae</taxon>
        <taxon>Agaricales</taxon>
        <taxon>Agaricineae</taxon>
        <taxon>Psathyrellaceae</taxon>
        <taxon>Coprinopsis</taxon>
    </lineage>
</organism>
<keyword evidence="6 8" id="KW-0408">Iron</keyword>
<dbReference type="PROSITE" id="PS00086">
    <property type="entry name" value="CYTOCHROME_P450"/>
    <property type="match status" value="1"/>
</dbReference>
<dbReference type="GO" id="GO:0005506">
    <property type="term" value="F:iron ion binding"/>
    <property type="evidence" value="ECO:0007669"/>
    <property type="project" value="InterPro"/>
</dbReference>
<name>A8P2L5_COPC7</name>
<keyword evidence="9" id="KW-0472">Membrane</keyword>
<evidence type="ECO:0000256" key="7">
    <source>
        <dbReference type="ARBA" id="ARBA00023033"/>
    </source>
</evidence>
<dbReference type="OMA" id="YLYFRRP"/>
<keyword evidence="9" id="KW-1133">Transmembrane helix</keyword>
<comment type="similarity">
    <text evidence="2 8">Belongs to the cytochrome P450 family.</text>
</comment>
<dbReference type="OrthoDB" id="2789670at2759"/>
<dbReference type="SUPFAM" id="SSF48264">
    <property type="entry name" value="Cytochrome P450"/>
    <property type="match status" value="1"/>
</dbReference>
<proteinExistence type="inferred from homology"/>
<evidence type="ECO:0000256" key="9">
    <source>
        <dbReference type="SAM" id="Phobius"/>
    </source>
</evidence>
<evidence type="ECO:0000256" key="6">
    <source>
        <dbReference type="ARBA" id="ARBA00023004"/>
    </source>
</evidence>
<dbReference type="Gene3D" id="1.10.630.10">
    <property type="entry name" value="Cytochrome P450"/>
    <property type="match status" value="2"/>
</dbReference>
<dbReference type="EMBL" id="AACS02000013">
    <property type="protein sequence ID" value="EAU83541.2"/>
    <property type="molecule type" value="Genomic_DNA"/>
</dbReference>
<dbReference type="AlphaFoldDB" id="A8P2L5"/>
<gene>
    <name evidence="10" type="ORF">CC1G_04797</name>
</gene>
<dbReference type="KEGG" id="cci:CC1G_04797"/>
<keyword evidence="3 8" id="KW-0349">Heme</keyword>
<evidence type="ECO:0000256" key="1">
    <source>
        <dbReference type="ARBA" id="ARBA00001971"/>
    </source>
</evidence>
<dbReference type="HOGENOM" id="CLU_001570_2_3_1"/>
<dbReference type="GO" id="GO:0020037">
    <property type="term" value="F:heme binding"/>
    <property type="evidence" value="ECO:0007669"/>
    <property type="project" value="InterPro"/>
</dbReference>
<evidence type="ECO:0000256" key="2">
    <source>
        <dbReference type="ARBA" id="ARBA00010617"/>
    </source>
</evidence>
<evidence type="ECO:0000313" key="11">
    <source>
        <dbReference type="Proteomes" id="UP000001861"/>
    </source>
</evidence>
<accession>A8P2L5</accession>
<dbReference type="RefSeq" id="XP_001838353.2">
    <property type="nucleotide sequence ID" value="XM_001838301.2"/>
</dbReference>
<evidence type="ECO:0000256" key="5">
    <source>
        <dbReference type="ARBA" id="ARBA00023002"/>
    </source>
</evidence>
<reference evidence="10 11" key="1">
    <citation type="journal article" date="2010" name="Proc. Natl. Acad. Sci. U.S.A.">
        <title>Insights into evolution of multicellular fungi from the assembled chromosomes of the mushroom Coprinopsis cinerea (Coprinus cinereus).</title>
        <authorList>
            <person name="Stajich J.E."/>
            <person name="Wilke S.K."/>
            <person name="Ahren D."/>
            <person name="Au C.H."/>
            <person name="Birren B.W."/>
            <person name="Borodovsky M."/>
            <person name="Burns C."/>
            <person name="Canback B."/>
            <person name="Casselton L.A."/>
            <person name="Cheng C.K."/>
            <person name="Deng J."/>
            <person name="Dietrich F.S."/>
            <person name="Fargo D.C."/>
            <person name="Farman M.L."/>
            <person name="Gathman A.C."/>
            <person name="Goldberg J."/>
            <person name="Guigo R."/>
            <person name="Hoegger P.J."/>
            <person name="Hooker J.B."/>
            <person name="Huggins A."/>
            <person name="James T.Y."/>
            <person name="Kamada T."/>
            <person name="Kilaru S."/>
            <person name="Kodira C."/>
            <person name="Kues U."/>
            <person name="Kupfer D."/>
            <person name="Kwan H.S."/>
            <person name="Lomsadze A."/>
            <person name="Li W."/>
            <person name="Lilly W.W."/>
            <person name="Ma L.J."/>
            <person name="Mackey A.J."/>
            <person name="Manning G."/>
            <person name="Martin F."/>
            <person name="Muraguchi H."/>
            <person name="Natvig D.O."/>
            <person name="Palmerini H."/>
            <person name="Ramesh M.A."/>
            <person name="Rehmeyer C.J."/>
            <person name="Roe B.A."/>
            <person name="Shenoy N."/>
            <person name="Stanke M."/>
            <person name="Ter-Hovhannisyan V."/>
            <person name="Tunlid A."/>
            <person name="Velagapudi R."/>
            <person name="Vision T.J."/>
            <person name="Zeng Q."/>
            <person name="Zolan M.E."/>
            <person name="Pukkila P.J."/>
        </authorList>
    </citation>
    <scope>NUCLEOTIDE SEQUENCE [LARGE SCALE GENOMIC DNA]</scope>
    <source>
        <strain evidence="11">Okayama-7 / 130 / ATCC MYA-4618 / FGSC 9003</strain>
    </source>
</reference>
<keyword evidence="9" id="KW-0812">Transmembrane</keyword>
<sequence>MSSVITSICPSSHRYCNYHRAGRATWRLAAWGLVPIIVLLGLYYREVRKKLPPPPGPPSSLFGGPTLPDPYRWVSYAKWGEVYGMSLFNWPMVERPYKLGALWGILGDLVYWKTLGKPVLVLNSRETMDDLLNERASIYSSRPYRAMVYDVLGVNYLISSMPYGERWKSTYVHSMLRGLLEEPTDYVAVIRRNASAVTLGLVYGHEVAEEGDLYVNLAETVARNISQVALYGSYMVLEGEASTCLVTEELEDIWAGASTFTEEIVKNTAASAFAAGSDTVVSGVLSYLLVLANFPEVQKVAQEELDRVLGGRLPTLKDRQDLPLIVLRWNPVGPLGGTIVVPNIWAVFHNPELYPDPFTFKPDRFVDREGNDERGINPIPDIIFGFGRRFCPGQHVALDFTFLVIASISAVFDITKAVDKDGNVIEPKIEYEPLVVSHPKPFKCTIRPRSKESREVVQQTALNVE</sequence>
<feature type="transmembrane region" description="Helical" evidence="9">
    <location>
        <begin position="24"/>
        <end position="44"/>
    </location>
</feature>
<evidence type="ECO:0000256" key="3">
    <source>
        <dbReference type="ARBA" id="ARBA00022617"/>
    </source>
</evidence>